<sequence>MGVYHDSIGTKHAGGIAVYARELAIELSSRHEVYVYTQEGEIAPELADSDVEVVTTPRFDVPTLNGRLSYSVGWPLPFGQQPISKLAMIAWSAYNDVLDHIEEHVDVLIDYQLPDDLLLSNLVDVLTICGFLSDESGGIGTALHSRYTKTETNFAISPYLADHVTETLGYDVDEVVLPGLDVDQFHPETLPAFDREEETILFVGRLIEAKGIFDLLEAVATLEQNVHLRIVGAGPAEGAIRRRARALGIADDVILEGEVPHEELPAYYTAADVFCLPTHVDSFAMVNLEAMGCGAPVVTTDLDGIKTYLTPDENGVAVPPEDPDALAAALGDLLSDPVRRQELGRNARARAREFSWSEQAAKLERLCAAELGIEPPEREQVRTRGEPVTDYTRSTYGR</sequence>
<evidence type="ECO:0000313" key="5">
    <source>
        <dbReference type="EMBL" id="ELY48530.1"/>
    </source>
</evidence>
<dbReference type="GO" id="GO:0016757">
    <property type="term" value="F:glycosyltransferase activity"/>
    <property type="evidence" value="ECO:0007669"/>
    <property type="project" value="UniProtKB-KW"/>
</dbReference>
<accession>L9WGC7</accession>
<dbReference type="eggNOG" id="arCOG01411">
    <property type="taxonomic scope" value="Archaea"/>
</dbReference>
<dbReference type="Gene3D" id="3.40.50.2000">
    <property type="entry name" value="Glycogen Phosphorylase B"/>
    <property type="match status" value="2"/>
</dbReference>
<evidence type="ECO:0000313" key="6">
    <source>
        <dbReference type="Proteomes" id="UP000011602"/>
    </source>
</evidence>
<keyword evidence="1" id="KW-0328">Glycosyltransferase</keyword>
<dbReference type="AlphaFoldDB" id="L9WGC7"/>
<dbReference type="SUPFAM" id="SSF53756">
    <property type="entry name" value="UDP-Glycosyltransferase/glycogen phosphorylase"/>
    <property type="match status" value="1"/>
</dbReference>
<reference evidence="5 6" key="1">
    <citation type="journal article" date="2014" name="PLoS Genet.">
        <title>Phylogenetically driven sequencing of extremely halophilic archaea reveals strategies for static and dynamic osmo-response.</title>
        <authorList>
            <person name="Becker E.A."/>
            <person name="Seitzer P.M."/>
            <person name="Tritt A."/>
            <person name="Larsen D."/>
            <person name="Krusor M."/>
            <person name="Yao A.I."/>
            <person name="Wu D."/>
            <person name="Madern D."/>
            <person name="Eisen J.A."/>
            <person name="Darling A.E."/>
            <person name="Facciotti M.T."/>
        </authorList>
    </citation>
    <scope>NUCLEOTIDE SEQUENCE [LARGE SCALE GENOMIC DNA]</scope>
    <source>
        <strain evidence="5 6">JCM 12255</strain>
    </source>
</reference>
<feature type="region of interest" description="Disordered" evidence="3">
    <location>
        <begin position="377"/>
        <end position="398"/>
    </location>
</feature>
<gene>
    <name evidence="5" type="ORF">C493_21891</name>
</gene>
<dbReference type="CDD" id="cd03801">
    <property type="entry name" value="GT4_PimA-like"/>
    <property type="match status" value="1"/>
</dbReference>
<dbReference type="EMBL" id="AOHZ01000111">
    <property type="protein sequence ID" value="ELY48530.1"/>
    <property type="molecule type" value="Genomic_DNA"/>
</dbReference>
<dbReference type="STRING" id="1227499.C493_21891"/>
<keyword evidence="2 5" id="KW-0808">Transferase</keyword>
<organism evidence="5 6">
    <name type="scientific">Natronolimnohabitans innermongolicus JCM 12255</name>
    <dbReference type="NCBI Taxonomy" id="1227499"/>
    <lineage>
        <taxon>Archaea</taxon>
        <taxon>Methanobacteriati</taxon>
        <taxon>Methanobacteriota</taxon>
        <taxon>Stenosarchaea group</taxon>
        <taxon>Halobacteria</taxon>
        <taxon>Halobacteriales</taxon>
        <taxon>Natrialbaceae</taxon>
        <taxon>Natronolimnohabitans</taxon>
    </lineage>
</organism>
<evidence type="ECO:0000256" key="1">
    <source>
        <dbReference type="ARBA" id="ARBA00022676"/>
    </source>
</evidence>
<evidence type="ECO:0000259" key="4">
    <source>
        <dbReference type="Pfam" id="PF00534"/>
    </source>
</evidence>
<dbReference type="Proteomes" id="UP000011602">
    <property type="component" value="Unassembled WGS sequence"/>
</dbReference>
<evidence type="ECO:0000256" key="2">
    <source>
        <dbReference type="ARBA" id="ARBA00022679"/>
    </source>
</evidence>
<dbReference type="Pfam" id="PF00534">
    <property type="entry name" value="Glycos_transf_1"/>
    <property type="match status" value="1"/>
</dbReference>
<name>L9WGC7_9EURY</name>
<protein>
    <submittedName>
        <fullName evidence="5">Glycosyl transferase group 1</fullName>
    </submittedName>
</protein>
<feature type="domain" description="Glycosyl transferase family 1" evidence="4">
    <location>
        <begin position="193"/>
        <end position="349"/>
    </location>
</feature>
<dbReference type="PANTHER" id="PTHR12526:SF510">
    <property type="entry name" value="D-INOSITOL 3-PHOSPHATE GLYCOSYLTRANSFERASE"/>
    <property type="match status" value="1"/>
</dbReference>
<comment type="caution">
    <text evidence="5">The sequence shown here is derived from an EMBL/GenBank/DDBJ whole genome shotgun (WGS) entry which is preliminary data.</text>
</comment>
<dbReference type="InterPro" id="IPR001296">
    <property type="entry name" value="Glyco_trans_1"/>
</dbReference>
<dbReference type="PATRIC" id="fig|1227499.3.peg.4494"/>
<proteinExistence type="predicted"/>
<keyword evidence="6" id="KW-1185">Reference proteome</keyword>
<evidence type="ECO:0000256" key="3">
    <source>
        <dbReference type="SAM" id="MobiDB-lite"/>
    </source>
</evidence>
<dbReference type="PANTHER" id="PTHR12526">
    <property type="entry name" value="GLYCOSYLTRANSFERASE"/>
    <property type="match status" value="1"/>
</dbReference>
<feature type="compositionally biased region" description="Basic and acidic residues" evidence="3">
    <location>
        <begin position="377"/>
        <end position="387"/>
    </location>
</feature>